<dbReference type="PROSITE" id="PS51494">
    <property type="entry name" value="SPOIVB"/>
    <property type="match status" value="1"/>
</dbReference>
<dbReference type="Pfam" id="PF05580">
    <property type="entry name" value="Peptidase_S55"/>
    <property type="match status" value="1"/>
</dbReference>
<dbReference type="NCBIfam" id="TIGR02860">
    <property type="entry name" value="spore_IV_B"/>
    <property type="match status" value="1"/>
</dbReference>
<proteinExistence type="predicted"/>
<evidence type="ECO:0000259" key="1">
    <source>
        <dbReference type="PROSITE" id="PS51494"/>
    </source>
</evidence>
<dbReference type="EMBL" id="DVNZ01000133">
    <property type="protein sequence ID" value="HIU94340.1"/>
    <property type="molecule type" value="Genomic_DNA"/>
</dbReference>
<evidence type="ECO:0000313" key="3">
    <source>
        <dbReference type="Proteomes" id="UP000824128"/>
    </source>
</evidence>
<reference evidence="2" key="2">
    <citation type="journal article" date="2021" name="PeerJ">
        <title>Extensive microbial diversity within the chicken gut microbiome revealed by metagenomics and culture.</title>
        <authorList>
            <person name="Gilroy R."/>
            <person name="Ravi A."/>
            <person name="Getino M."/>
            <person name="Pursley I."/>
            <person name="Horton D.L."/>
            <person name="Alikhan N.F."/>
            <person name="Baker D."/>
            <person name="Gharbi K."/>
            <person name="Hall N."/>
            <person name="Watson M."/>
            <person name="Adriaenssens E.M."/>
            <person name="Foster-Nyarko E."/>
            <person name="Jarju S."/>
            <person name="Secka A."/>
            <person name="Antonio M."/>
            <person name="Oren A."/>
            <person name="Chaudhuri R.R."/>
            <person name="La Ragione R."/>
            <person name="Hildebrand F."/>
            <person name="Pallen M.J."/>
        </authorList>
    </citation>
    <scope>NUCLEOTIDE SEQUENCE</scope>
    <source>
        <strain evidence="2">ChiGjej2B2-16831</strain>
    </source>
</reference>
<accession>A0A9D1N3T1</accession>
<gene>
    <name evidence="2" type="primary">spoIVB</name>
    <name evidence="2" type="ORF">IAD24_04200</name>
</gene>
<dbReference type="Proteomes" id="UP000824128">
    <property type="component" value="Unassembled WGS sequence"/>
</dbReference>
<dbReference type="InterPro" id="IPR008763">
    <property type="entry name" value="Peptidase_S55"/>
</dbReference>
<organism evidence="2 3">
    <name type="scientific">Candidatus Aphodomorpha intestinavium</name>
    <dbReference type="NCBI Taxonomy" id="2840672"/>
    <lineage>
        <taxon>Bacteria</taxon>
        <taxon>Bacillati</taxon>
        <taxon>Bacillota</taxon>
        <taxon>Clostridia</taxon>
        <taxon>Eubacteriales</taxon>
        <taxon>Candidatus Aphodomorpha</taxon>
    </lineage>
</organism>
<dbReference type="AlphaFoldDB" id="A0A9D1N3T1"/>
<feature type="domain" description="Peptidase S55" evidence="1">
    <location>
        <begin position="180"/>
        <end position="409"/>
    </location>
</feature>
<dbReference type="EC" id="3.4.21.116" evidence="2"/>
<dbReference type="SUPFAM" id="SSF50494">
    <property type="entry name" value="Trypsin-like serine proteases"/>
    <property type="match status" value="1"/>
</dbReference>
<dbReference type="InterPro" id="IPR036034">
    <property type="entry name" value="PDZ_sf"/>
</dbReference>
<name>A0A9D1N3T1_9FIRM</name>
<evidence type="ECO:0000313" key="2">
    <source>
        <dbReference type="EMBL" id="HIU94340.1"/>
    </source>
</evidence>
<dbReference type="Gene3D" id="2.30.42.10">
    <property type="match status" value="1"/>
</dbReference>
<protein>
    <submittedName>
        <fullName evidence="2">SpoIVB peptidase</fullName>
        <ecNumber evidence="2">3.4.21.116</ecNumber>
    </submittedName>
</protein>
<comment type="caution">
    <text evidence="2">The sequence shown here is derived from an EMBL/GenBank/DDBJ whole genome shotgun (WGS) entry which is preliminary data.</text>
</comment>
<dbReference type="InterPro" id="IPR014219">
    <property type="entry name" value="SpoIVB"/>
</dbReference>
<dbReference type="GO" id="GO:0016787">
    <property type="term" value="F:hydrolase activity"/>
    <property type="evidence" value="ECO:0007669"/>
    <property type="project" value="UniProtKB-KW"/>
</dbReference>
<sequence>MRKRVFRWSIQFAALCAAALLFAVNYSDRMRQIRALPETLYLTGGSGVSALFGADGGAAAVDVQQAERLSDVTGGETYTFRFLGVVPLRTVQVVRTEQTQLVPGGSAVGITLYTRGVLVVGLGSVETAGGPVSPGSAAGLQPGDVIVRALDEELRDSAHLAALCARHEGSVPLVIEREGRELSLSVRPALDSAAGEYRLGLWVRDSTAGVGTLSFYDAESGWFAALGHAISDVDTHSTLTVREGRIVPAEIVGVTRGQAGEPGELLGVFSATDAPLGSIARNTEYGVYGPLLETPDGAGAVPLAYAYEAHEGPATLLATVSDGGVRPYACSIVRVSAQQGPATKGMVVEVTDEQLLAETGGIVQGMSGSPVLQDGKLVGVVTHVFVNDPAKGYCIYAEWMYRQIGEQAS</sequence>
<dbReference type="InterPro" id="IPR009003">
    <property type="entry name" value="Peptidase_S1_PA"/>
</dbReference>
<reference evidence="2" key="1">
    <citation type="submission" date="2020-10" db="EMBL/GenBank/DDBJ databases">
        <authorList>
            <person name="Gilroy R."/>
        </authorList>
    </citation>
    <scope>NUCLEOTIDE SEQUENCE</scope>
    <source>
        <strain evidence="2">ChiGjej2B2-16831</strain>
    </source>
</reference>
<dbReference type="SUPFAM" id="SSF50156">
    <property type="entry name" value="PDZ domain-like"/>
    <property type="match status" value="1"/>
</dbReference>
<keyword evidence="2" id="KW-0378">Hydrolase</keyword>